<dbReference type="Proteomes" id="UP001472677">
    <property type="component" value="Unassembled WGS sequence"/>
</dbReference>
<sequence>MNDQTEQRVLQKVSKEARFRAGFLPWLNKTQLCLEFCYNWEPPTMSLEEVRIHDCPWKKSVFGRNQVEATDPTHNEDEEHSIRISTIVVFFNFSKSETLQNQTSLQDLYMERCINFPSCKKDAKGILVRTGLRIAHIPDISINIGVS</sequence>
<accession>A0ABR2E9Z4</accession>
<protein>
    <submittedName>
        <fullName evidence="1">Uncharacterized protein</fullName>
    </submittedName>
</protein>
<name>A0ABR2E9Z4_9ROSI</name>
<reference evidence="1 2" key="1">
    <citation type="journal article" date="2024" name="G3 (Bethesda)">
        <title>Genome assembly of Hibiscus sabdariffa L. provides insights into metabolisms of medicinal natural products.</title>
        <authorList>
            <person name="Kim T."/>
        </authorList>
    </citation>
    <scope>NUCLEOTIDE SEQUENCE [LARGE SCALE GENOMIC DNA]</scope>
    <source>
        <strain evidence="1">TK-2024</strain>
        <tissue evidence="1">Old leaves</tissue>
    </source>
</reference>
<dbReference type="EMBL" id="JBBPBM010000017">
    <property type="protein sequence ID" value="KAK8556369.1"/>
    <property type="molecule type" value="Genomic_DNA"/>
</dbReference>
<keyword evidence="2" id="KW-1185">Reference proteome</keyword>
<evidence type="ECO:0000313" key="1">
    <source>
        <dbReference type="EMBL" id="KAK8556369.1"/>
    </source>
</evidence>
<comment type="caution">
    <text evidence="1">The sequence shown here is derived from an EMBL/GenBank/DDBJ whole genome shotgun (WGS) entry which is preliminary data.</text>
</comment>
<proteinExistence type="predicted"/>
<evidence type="ECO:0000313" key="2">
    <source>
        <dbReference type="Proteomes" id="UP001472677"/>
    </source>
</evidence>
<organism evidence="1 2">
    <name type="scientific">Hibiscus sabdariffa</name>
    <name type="common">roselle</name>
    <dbReference type="NCBI Taxonomy" id="183260"/>
    <lineage>
        <taxon>Eukaryota</taxon>
        <taxon>Viridiplantae</taxon>
        <taxon>Streptophyta</taxon>
        <taxon>Embryophyta</taxon>
        <taxon>Tracheophyta</taxon>
        <taxon>Spermatophyta</taxon>
        <taxon>Magnoliopsida</taxon>
        <taxon>eudicotyledons</taxon>
        <taxon>Gunneridae</taxon>
        <taxon>Pentapetalae</taxon>
        <taxon>rosids</taxon>
        <taxon>malvids</taxon>
        <taxon>Malvales</taxon>
        <taxon>Malvaceae</taxon>
        <taxon>Malvoideae</taxon>
        <taxon>Hibiscus</taxon>
    </lineage>
</organism>
<gene>
    <name evidence="1" type="ORF">V6N12_002773</name>
</gene>